<organism evidence="3 4">
    <name type="scientific">Desulfonatronum thiosulfatophilum</name>
    <dbReference type="NCBI Taxonomy" id="617002"/>
    <lineage>
        <taxon>Bacteria</taxon>
        <taxon>Pseudomonadati</taxon>
        <taxon>Thermodesulfobacteriota</taxon>
        <taxon>Desulfovibrionia</taxon>
        <taxon>Desulfovibrionales</taxon>
        <taxon>Desulfonatronaceae</taxon>
        <taxon>Desulfonatronum</taxon>
    </lineage>
</organism>
<dbReference type="Proteomes" id="UP000198771">
    <property type="component" value="Unassembled WGS sequence"/>
</dbReference>
<dbReference type="Pfam" id="PF21277">
    <property type="entry name" value="T6SS_VgrG3-like_C"/>
    <property type="match status" value="1"/>
</dbReference>
<dbReference type="RefSeq" id="WP_092119783.1">
    <property type="nucleotide sequence ID" value="NZ_FMXO01000008.1"/>
</dbReference>
<evidence type="ECO:0000313" key="3">
    <source>
        <dbReference type="EMBL" id="SDB33666.1"/>
    </source>
</evidence>
<sequence length="433" mass="47103">MIVNYPWSPLFPPGKIQHNFPQHGPLDAETRRNTDFLAEMLKLSLNTSAIKSLGELPGTDASPLESTLTQMNRLPSTINGQAGTPPFPGIPPSGPPLDSPAALLALIQATVEHPAQPPSDPANTSSLRRAISAYAPHYSAEGLRQKIDFSTKHAANHAQPASATLASPSSDLLNRRTGTMSGHPADAPEAMAHLEKNPARVRFREHDPSAFPRHADRMQPLEFPVQPGILAARFESANRPDAIGYDRRGGTCYGTYQLSSRMGGMDNFLKFLDTEAPQWAKRLRNAGPANTKGTSGAMPAEWKRIHQEDPRRFAALQHAFTQKAYYDPAARLVRQRTGIDPSQASPALREVIWSTAVQHGVHGAANVFQRALNTASAGGNTPSESELIQAVYSERKTRFTGSTPAVRSAVQTRFDQEMQLALALLPDERDVLV</sequence>
<dbReference type="InterPro" id="IPR049073">
    <property type="entry name" value="T6SS_VgrG3-like_C"/>
</dbReference>
<keyword evidence="3" id="KW-0378">Hydrolase</keyword>
<dbReference type="InterPro" id="IPR023346">
    <property type="entry name" value="Lysozyme-like_dom_sf"/>
</dbReference>
<dbReference type="SUPFAM" id="SSF53955">
    <property type="entry name" value="Lysozyme-like"/>
    <property type="match status" value="1"/>
</dbReference>
<accession>A0A1G6CLG1</accession>
<feature type="domain" description="Type VI secretion system spike protein VgrG3-like C-terminal" evidence="2">
    <location>
        <begin position="230"/>
        <end position="417"/>
    </location>
</feature>
<name>A0A1G6CLG1_9BACT</name>
<proteinExistence type="predicted"/>
<feature type="compositionally biased region" description="Polar residues" evidence="1">
    <location>
        <begin position="159"/>
        <end position="180"/>
    </location>
</feature>
<evidence type="ECO:0000313" key="4">
    <source>
        <dbReference type="Proteomes" id="UP000198771"/>
    </source>
</evidence>
<dbReference type="AlphaFoldDB" id="A0A1G6CLG1"/>
<dbReference type="GO" id="GO:0016787">
    <property type="term" value="F:hydrolase activity"/>
    <property type="evidence" value="ECO:0007669"/>
    <property type="project" value="UniProtKB-KW"/>
</dbReference>
<dbReference type="EMBL" id="FMXO01000008">
    <property type="protein sequence ID" value="SDB33666.1"/>
    <property type="molecule type" value="Genomic_DNA"/>
</dbReference>
<dbReference type="STRING" id="617002.SAMN05660653_01615"/>
<protein>
    <submittedName>
        <fullName evidence="3">Glycosyl hydrolase family 46</fullName>
    </submittedName>
</protein>
<keyword evidence="4" id="KW-1185">Reference proteome</keyword>
<evidence type="ECO:0000256" key="1">
    <source>
        <dbReference type="SAM" id="MobiDB-lite"/>
    </source>
</evidence>
<evidence type="ECO:0000259" key="2">
    <source>
        <dbReference type="Pfam" id="PF21277"/>
    </source>
</evidence>
<gene>
    <name evidence="3" type="ORF">SAMN05660653_01615</name>
</gene>
<feature type="region of interest" description="Disordered" evidence="1">
    <location>
        <begin position="153"/>
        <end position="186"/>
    </location>
</feature>
<dbReference type="OrthoDB" id="5378899at2"/>
<reference evidence="3 4" key="1">
    <citation type="submission" date="2016-10" db="EMBL/GenBank/DDBJ databases">
        <authorList>
            <person name="de Groot N.N."/>
        </authorList>
    </citation>
    <scope>NUCLEOTIDE SEQUENCE [LARGE SCALE GENOMIC DNA]</scope>
    <source>
        <strain evidence="3 4">ASO4-2</strain>
    </source>
</reference>